<dbReference type="AlphaFoldDB" id="A0A0N9MTI3"/>
<gene>
    <name evidence="2" type="ORF">ACH46_20520</name>
</gene>
<dbReference type="InterPro" id="IPR000835">
    <property type="entry name" value="HTH_MarR-typ"/>
</dbReference>
<evidence type="ECO:0000259" key="1">
    <source>
        <dbReference type="PROSITE" id="PS50995"/>
    </source>
</evidence>
<dbReference type="PANTHER" id="PTHR39515:SF2">
    <property type="entry name" value="HTH-TYPE TRANSCRIPTIONAL REGULATOR RV0880"/>
    <property type="match status" value="1"/>
</dbReference>
<dbReference type="OrthoDB" id="3216907at2"/>
<dbReference type="STRING" id="1136941.ACH46_20520"/>
<dbReference type="Proteomes" id="UP000063789">
    <property type="component" value="Chromosome"/>
</dbReference>
<evidence type="ECO:0000313" key="3">
    <source>
        <dbReference type="Proteomes" id="UP000063789"/>
    </source>
</evidence>
<dbReference type="PANTHER" id="PTHR39515">
    <property type="entry name" value="CONSERVED PROTEIN"/>
    <property type="match status" value="1"/>
</dbReference>
<dbReference type="GO" id="GO:0003700">
    <property type="term" value="F:DNA-binding transcription factor activity"/>
    <property type="evidence" value="ECO:0007669"/>
    <property type="project" value="InterPro"/>
</dbReference>
<protein>
    <submittedName>
        <fullName evidence="2">MarR family transcriptional regulator</fullName>
    </submittedName>
</protein>
<dbReference type="PROSITE" id="PS50995">
    <property type="entry name" value="HTH_MARR_2"/>
    <property type="match status" value="1"/>
</dbReference>
<feature type="domain" description="HTH marR-type" evidence="1">
    <location>
        <begin position="6"/>
        <end position="138"/>
    </location>
</feature>
<dbReference type="RefSeq" id="WP_062394710.1">
    <property type="nucleotide sequence ID" value="NZ_CP011853.1"/>
</dbReference>
<dbReference type="PATRIC" id="fig|1136941.3.peg.4204"/>
<reference evidence="2 3" key="2">
    <citation type="journal article" date="2017" name="Int. J. Syst. Evol. Microbiol.">
        <title>Gordonia phthalatica sp. nov., a di-n-butyl phthalate-degrading bacterium isolated from activated sludge.</title>
        <authorList>
            <person name="Jin D."/>
            <person name="Kong X."/>
            <person name="Jia M."/>
            <person name="Yu X."/>
            <person name="Wang X."/>
            <person name="Zhuang X."/>
            <person name="Deng Y."/>
            <person name="Bai Z."/>
        </authorList>
    </citation>
    <scope>NUCLEOTIDE SEQUENCE [LARGE SCALE GENOMIC DNA]</scope>
    <source>
        <strain evidence="2 3">QH-11</strain>
    </source>
</reference>
<sequence length="146" mass="16021">MSNDSTYDLASGLRHSVTRLYLTLRRNAPISELTAAQASALSVLVDHGPMRMGELAERESVRMPTATALVDGLLREGLVTREPDPTDRRAVVVATTDKAAALIRNIRTSRDDTVIRTLETLSDEHRAALMAALPALRELQTRMENA</sequence>
<proteinExistence type="predicted"/>
<accession>A0A0N9MTI3</accession>
<dbReference type="InterPro" id="IPR036390">
    <property type="entry name" value="WH_DNA-bd_sf"/>
</dbReference>
<dbReference type="EMBL" id="CP011853">
    <property type="protein sequence ID" value="ALG86437.1"/>
    <property type="molecule type" value="Genomic_DNA"/>
</dbReference>
<dbReference type="KEGG" id="goq:ACH46_20520"/>
<organism evidence="2 3">
    <name type="scientific">Gordonia phthalatica</name>
    <dbReference type="NCBI Taxonomy" id="1136941"/>
    <lineage>
        <taxon>Bacteria</taxon>
        <taxon>Bacillati</taxon>
        <taxon>Actinomycetota</taxon>
        <taxon>Actinomycetes</taxon>
        <taxon>Mycobacteriales</taxon>
        <taxon>Gordoniaceae</taxon>
        <taxon>Gordonia</taxon>
    </lineage>
</organism>
<evidence type="ECO:0000313" key="2">
    <source>
        <dbReference type="EMBL" id="ALG86437.1"/>
    </source>
</evidence>
<dbReference type="InterPro" id="IPR036388">
    <property type="entry name" value="WH-like_DNA-bd_sf"/>
</dbReference>
<dbReference type="InterPro" id="IPR052526">
    <property type="entry name" value="HTH-type_Bedaq_tolerance"/>
</dbReference>
<dbReference type="SMART" id="SM00347">
    <property type="entry name" value="HTH_MARR"/>
    <property type="match status" value="1"/>
</dbReference>
<keyword evidence="3" id="KW-1185">Reference proteome</keyword>
<dbReference type="Pfam" id="PF01047">
    <property type="entry name" value="MarR"/>
    <property type="match status" value="1"/>
</dbReference>
<reference evidence="3" key="1">
    <citation type="submission" date="2015-06" db="EMBL/GenBank/DDBJ databases">
        <title>Complete genome sequence and metabolic analysis of phthalate degradation pathway in Gordonia sp. QH-11.</title>
        <authorList>
            <person name="Jin D."/>
            <person name="Kong X."/>
            <person name="Bai Z."/>
        </authorList>
    </citation>
    <scope>NUCLEOTIDE SEQUENCE [LARGE SCALE GENOMIC DNA]</scope>
    <source>
        <strain evidence="3">QH-11</strain>
    </source>
</reference>
<dbReference type="Gene3D" id="1.10.10.10">
    <property type="entry name" value="Winged helix-like DNA-binding domain superfamily/Winged helix DNA-binding domain"/>
    <property type="match status" value="1"/>
</dbReference>
<name>A0A0N9MTI3_9ACTN</name>
<dbReference type="SUPFAM" id="SSF46785">
    <property type="entry name" value="Winged helix' DNA-binding domain"/>
    <property type="match status" value="1"/>
</dbReference>